<comment type="caution">
    <text evidence="4">The sequence shown here is derived from an EMBL/GenBank/DDBJ whole genome shotgun (WGS) entry which is preliminary data.</text>
</comment>
<dbReference type="OrthoDB" id="5539371at2759"/>
<evidence type="ECO:0000256" key="3">
    <source>
        <dbReference type="ARBA" id="ARBA00023242"/>
    </source>
</evidence>
<dbReference type="Pfam" id="PF06229">
    <property type="entry name" value="FRG1"/>
    <property type="match status" value="1"/>
</dbReference>
<accession>A0A812DZ17</accession>
<reference evidence="4" key="1">
    <citation type="submission" date="2021-01" db="EMBL/GenBank/DDBJ databases">
        <authorList>
            <person name="Li R."/>
            <person name="Bekaert M."/>
        </authorList>
    </citation>
    <scope>NUCLEOTIDE SEQUENCE</scope>
    <source>
        <strain evidence="4">Farmed</strain>
    </source>
</reference>
<dbReference type="GO" id="GO:0051015">
    <property type="term" value="F:actin filament binding"/>
    <property type="evidence" value="ECO:0007669"/>
    <property type="project" value="TreeGrafter"/>
</dbReference>
<evidence type="ECO:0000313" key="5">
    <source>
        <dbReference type="Proteomes" id="UP000597762"/>
    </source>
</evidence>
<evidence type="ECO:0000256" key="2">
    <source>
        <dbReference type="ARBA" id="ARBA00010878"/>
    </source>
</evidence>
<dbReference type="EMBL" id="CAHIKZ030004686">
    <property type="protein sequence ID" value="CAE1314056.1"/>
    <property type="molecule type" value="Genomic_DNA"/>
</dbReference>
<dbReference type="PANTHER" id="PTHR12928:SF0">
    <property type="entry name" value="FSHD REGION GENE 1"/>
    <property type="match status" value="1"/>
</dbReference>
<dbReference type="CDD" id="cd23338">
    <property type="entry name" value="beta-trefoil_FSCN_FRG1"/>
    <property type="match status" value="1"/>
</dbReference>
<dbReference type="Proteomes" id="UP000597762">
    <property type="component" value="Unassembled WGS sequence"/>
</dbReference>
<evidence type="ECO:0000313" key="4">
    <source>
        <dbReference type="EMBL" id="CAE1314056.1"/>
    </source>
</evidence>
<dbReference type="Gene3D" id="2.80.10.50">
    <property type="match status" value="1"/>
</dbReference>
<proteinExistence type="inferred from homology"/>
<comment type="subcellular location">
    <subcellularLocation>
        <location evidence="1">Nucleus</location>
        <location evidence="1">Nucleolus</location>
    </subcellularLocation>
</comment>
<dbReference type="GO" id="GO:0071013">
    <property type="term" value="C:catalytic step 2 spliceosome"/>
    <property type="evidence" value="ECO:0007669"/>
    <property type="project" value="TreeGrafter"/>
</dbReference>
<sequence>MSIEDMSGGAVAIEMKPQRYINTLDSGLFELGPVHPDADPPDPTEILTAIKLNETKIALKSGYGKYLSVDKSSGELLGRSDAIGEREQWEPVFQEGEMAICGPNGCFLTSDEDGNILCNQRKAGSNEMISIRSCADLSKDPMADIPVEERASVKQAEINYVKKFQSFQDRHLKICKEDPSVLKKAKKEGTLHENLLDRREKMKSDRYCK</sequence>
<dbReference type="GO" id="GO:0055120">
    <property type="term" value="C:striated muscle dense body"/>
    <property type="evidence" value="ECO:0007669"/>
    <property type="project" value="TreeGrafter"/>
</dbReference>
<organism evidence="4 5">
    <name type="scientific">Acanthosepion pharaonis</name>
    <name type="common">Pharaoh cuttlefish</name>
    <name type="synonym">Sepia pharaonis</name>
    <dbReference type="NCBI Taxonomy" id="158019"/>
    <lineage>
        <taxon>Eukaryota</taxon>
        <taxon>Metazoa</taxon>
        <taxon>Spiralia</taxon>
        <taxon>Lophotrochozoa</taxon>
        <taxon>Mollusca</taxon>
        <taxon>Cephalopoda</taxon>
        <taxon>Coleoidea</taxon>
        <taxon>Decapodiformes</taxon>
        <taxon>Sepiida</taxon>
        <taxon>Sepiina</taxon>
        <taxon>Sepiidae</taxon>
        <taxon>Acanthosepion</taxon>
    </lineage>
</organism>
<keyword evidence="3" id="KW-0539">Nucleus</keyword>
<keyword evidence="5" id="KW-1185">Reference proteome</keyword>
<name>A0A812DZ17_ACAPH</name>
<evidence type="ECO:0000256" key="1">
    <source>
        <dbReference type="ARBA" id="ARBA00004604"/>
    </source>
</evidence>
<comment type="similarity">
    <text evidence="2">Belongs to the FRG1 family.</text>
</comment>
<dbReference type="InterPro" id="IPR008999">
    <property type="entry name" value="Actin-crosslinking"/>
</dbReference>
<dbReference type="GO" id="GO:0005730">
    <property type="term" value="C:nucleolus"/>
    <property type="evidence" value="ECO:0007669"/>
    <property type="project" value="UniProtKB-SubCell"/>
</dbReference>
<dbReference type="InterPro" id="IPR010414">
    <property type="entry name" value="FRG1"/>
</dbReference>
<dbReference type="AlphaFoldDB" id="A0A812DZ17"/>
<protein>
    <submittedName>
        <fullName evidence="4">FRG1</fullName>
    </submittedName>
</protein>
<dbReference type="PANTHER" id="PTHR12928">
    <property type="entry name" value="FRG1 PROTEIN"/>
    <property type="match status" value="1"/>
</dbReference>
<dbReference type="SUPFAM" id="SSF50405">
    <property type="entry name" value="Actin-crosslinking proteins"/>
    <property type="match status" value="1"/>
</dbReference>
<gene>
    <name evidence="4" type="ORF">SPHA_65099</name>
</gene>